<dbReference type="Proteomes" id="UP001487740">
    <property type="component" value="Unassembled WGS sequence"/>
</dbReference>
<proteinExistence type="predicted"/>
<evidence type="ECO:0000313" key="1">
    <source>
        <dbReference type="EMBL" id="KAK8387795.1"/>
    </source>
</evidence>
<reference evidence="1 2" key="1">
    <citation type="submission" date="2023-03" db="EMBL/GenBank/DDBJ databases">
        <title>High-quality genome of Scylla paramamosain provides insights in environmental adaptation.</title>
        <authorList>
            <person name="Zhang L."/>
        </authorList>
    </citation>
    <scope>NUCLEOTIDE SEQUENCE [LARGE SCALE GENOMIC DNA]</scope>
    <source>
        <strain evidence="1">LZ_2023a</strain>
        <tissue evidence="1">Muscle</tissue>
    </source>
</reference>
<dbReference type="EMBL" id="JARAKH010000029">
    <property type="protein sequence ID" value="KAK8387795.1"/>
    <property type="molecule type" value="Genomic_DNA"/>
</dbReference>
<evidence type="ECO:0000313" key="2">
    <source>
        <dbReference type="Proteomes" id="UP001487740"/>
    </source>
</evidence>
<dbReference type="AlphaFoldDB" id="A0AAW0TMC7"/>
<sequence length="159" mass="16933">METLLELYGHDESQYACLVILGLLHLLGERKDSIFTKVIVRMDERGVSGGVRLVPAYVESDRPGDLRLGVVICTGGLVVTYEGVVVAVVVVAAGQWWCGGGHGGGGGDWGLPAYKGDDMYTTSLGKVAVRGVVRVVEGRAQQATFNRRDLLSSPAPHLP</sequence>
<gene>
    <name evidence="1" type="ORF">O3P69_020009</name>
</gene>
<protein>
    <submittedName>
        <fullName evidence="1">Uncharacterized protein</fullName>
    </submittedName>
</protein>
<organism evidence="1 2">
    <name type="scientific">Scylla paramamosain</name>
    <name type="common">Mud crab</name>
    <dbReference type="NCBI Taxonomy" id="85552"/>
    <lineage>
        <taxon>Eukaryota</taxon>
        <taxon>Metazoa</taxon>
        <taxon>Ecdysozoa</taxon>
        <taxon>Arthropoda</taxon>
        <taxon>Crustacea</taxon>
        <taxon>Multicrustacea</taxon>
        <taxon>Malacostraca</taxon>
        <taxon>Eumalacostraca</taxon>
        <taxon>Eucarida</taxon>
        <taxon>Decapoda</taxon>
        <taxon>Pleocyemata</taxon>
        <taxon>Brachyura</taxon>
        <taxon>Eubrachyura</taxon>
        <taxon>Portunoidea</taxon>
        <taxon>Portunidae</taxon>
        <taxon>Portuninae</taxon>
        <taxon>Scylla</taxon>
    </lineage>
</organism>
<comment type="caution">
    <text evidence="1">The sequence shown here is derived from an EMBL/GenBank/DDBJ whole genome shotgun (WGS) entry which is preliminary data.</text>
</comment>
<keyword evidence="2" id="KW-1185">Reference proteome</keyword>
<accession>A0AAW0TMC7</accession>
<name>A0AAW0TMC7_SCYPA</name>